<accession>A0A016UN04</accession>
<name>A0A016UN04_9BILA</name>
<dbReference type="EMBL" id="JARK01001371">
    <property type="protein sequence ID" value="EYC15883.1"/>
    <property type="molecule type" value="Genomic_DNA"/>
</dbReference>
<reference evidence="2" key="1">
    <citation type="journal article" date="2015" name="Nat. Genet.">
        <title>The genome and transcriptome of the zoonotic hookworm Ancylostoma ceylanicum identify infection-specific gene families.</title>
        <authorList>
            <person name="Schwarz E.M."/>
            <person name="Hu Y."/>
            <person name="Antoshechkin I."/>
            <person name="Miller M.M."/>
            <person name="Sternberg P.W."/>
            <person name="Aroian R.V."/>
        </authorList>
    </citation>
    <scope>NUCLEOTIDE SEQUENCE</scope>
    <source>
        <strain evidence="2">HY135</strain>
    </source>
</reference>
<evidence type="ECO:0000313" key="1">
    <source>
        <dbReference type="EMBL" id="EYC15883.1"/>
    </source>
</evidence>
<protein>
    <submittedName>
        <fullName evidence="1">Uncharacterized protein</fullName>
    </submittedName>
</protein>
<organism evidence="1 2">
    <name type="scientific">Ancylostoma ceylanicum</name>
    <dbReference type="NCBI Taxonomy" id="53326"/>
    <lineage>
        <taxon>Eukaryota</taxon>
        <taxon>Metazoa</taxon>
        <taxon>Ecdysozoa</taxon>
        <taxon>Nematoda</taxon>
        <taxon>Chromadorea</taxon>
        <taxon>Rhabditida</taxon>
        <taxon>Rhabditina</taxon>
        <taxon>Rhabditomorpha</taxon>
        <taxon>Strongyloidea</taxon>
        <taxon>Ancylostomatidae</taxon>
        <taxon>Ancylostomatinae</taxon>
        <taxon>Ancylostoma</taxon>
    </lineage>
</organism>
<comment type="caution">
    <text evidence="1">The sequence shown here is derived from an EMBL/GenBank/DDBJ whole genome shotgun (WGS) entry which is preliminary data.</text>
</comment>
<evidence type="ECO:0000313" key="2">
    <source>
        <dbReference type="Proteomes" id="UP000024635"/>
    </source>
</evidence>
<sequence>MRSSLPHQDPDHHSYVCVALLIECTKLNLHQRKYQCRHAMPLVEGCRCVSIVKILFTIMMITYLRTHLSESLDHSPFLCWDRDQFTPVASSAGGFLLPWQD</sequence>
<proteinExistence type="predicted"/>
<gene>
    <name evidence="1" type="primary">Acey_s0035.g3024</name>
    <name evidence="1" type="ORF">Y032_0035g3024</name>
</gene>
<dbReference type="Proteomes" id="UP000024635">
    <property type="component" value="Unassembled WGS sequence"/>
</dbReference>
<keyword evidence="2" id="KW-1185">Reference proteome</keyword>
<dbReference type="AlphaFoldDB" id="A0A016UN04"/>